<proteinExistence type="predicted"/>
<evidence type="ECO:0000313" key="2">
    <source>
        <dbReference type="EMBL" id="KAF6798134.1"/>
    </source>
</evidence>
<name>A0A8H6IUS3_9PEZI</name>
<protein>
    <submittedName>
        <fullName evidence="2">Uncharacterized protein</fullName>
    </submittedName>
</protein>
<evidence type="ECO:0000313" key="3">
    <source>
        <dbReference type="Proteomes" id="UP000652219"/>
    </source>
</evidence>
<dbReference type="AlphaFoldDB" id="A0A8H6IUS3"/>
<sequence>MTTTTKSQVTGSGVTEHSPAAEKGFNDGLTIGLESLLRVLKGTAVATKAPDHLAQSLTLWLQTYELGQDMTQTNDALNFSQWRGAMTASPEINKEGLRQLAQVTLAVALLRERVRRDLDVGTKSIDTIWGLRHPERAGLPGRPAVQPKVCIHAHQPFGQSWILLGSGTDCTFDVDKTEDPALATHAASRPPS</sequence>
<accession>A0A8H6IUS3</accession>
<feature type="region of interest" description="Disordered" evidence="1">
    <location>
        <begin position="1"/>
        <end position="21"/>
    </location>
</feature>
<dbReference type="Proteomes" id="UP000652219">
    <property type="component" value="Unassembled WGS sequence"/>
</dbReference>
<gene>
    <name evidence="2" type="ORF">CSOJ01_12819</name>
</gene>
<feature type="compositionally biased region" description="Polar residues" evidence="1">
    <location>
        <begin position="1"/>
        <end position="15"/>
    </location>
</feature>
<keyword evidence="3" id="KW-1185">Reference proteome</keyword>
<reference evidence="2 3" key="1">
    <citation type="journal article" date="2020" name="Phytopathology">
        <title>Genome Sequence Resources of Colletotrichum truncatum, C. plurivorum, C. musicola, and C. sojae: Four Species Pathogenic to Soybean (Glycine max).</title>
        <authorList>
            <person name="Rogerio F."/>
            <person name="Boufleur T.R."/>
            <person name="Ciampi-Guillardi M."/>
            <person name="Sukno S.A."/>
            <person name="Thon M.R."/>
            <person name="Massola Junior N.S."/>
            <person name="Baroncelli R."/>
        </authorList>
    </citation>
    <scope>NUCLEOTIDE SEQUENCE [LARGE SCALE GENOMIC DNA]</scope>
    <source>
        <strain evidence="2 3">LFN0009</strain>
    </source>
</reference>
<organism evidence="2 3">
    <name type="scientific">Colletotrichum sojae</name>
    <dbReference type="NCBI Taxonomy" id="2175907"/>
    <lineage>
        <taxon>Eukaryota</taxon>
        <taxon>Fungi</taxon>
        <taxon>Dikarya</taxon>
        <taxon>Ascomycota</taxon>
        <taxon>Pezizomycotina</taxon>
        <taxon>Sordariomycetes</taxon>
        <taxon>Hypocreomycetidae</taxon>
        <taxon>Glomerellales</taxon>
        <taxon>Glomerellaceae</taxon>
        <taxon>Colletotrichum</taxon>
        <taxon>Colletotrichum orchidearum species complex</taxon>
    </lineage>
</organism>
<evidence type="ECO:0000256" key="1">
    <source>
        <dbReference type="SAM" id="MobiDB-lite"/>
    </source>
</evidence>
<dbReference type="EMBL" id="WIGN01000343">
    <property type="protein sequence ID" value="KAF6798134.1"/>
    <property type="molecule type" value="Genomic_DNA"/>
</dbReference>
<comment type="caution">
    <text evidence="2">The sequence shown here is derived from an EMBL/GenBank/DDBJ whole genome shotgun (WGS) entry which is preliminary data.</text>
</comment>